<feature type="transmembrane region" description="Helical" evidence="1">
    <location>
        <begin position="398"/>
        <end position="420"/>
    </location>
</feature>
<reference evidence="4 5" key="1">
    <citation type="submission" date="2024-04" db="EMBL/GenBank/DDBJ databases">
        <authorList>
            <person name="Abashina T."/>
            <person name="Shaikin A."/>
        </authorList>
    </citation>
    <scope>NUCLEOTIDE SEQUENCE [LARGE SCALE GENOMIC DNA]</scope>
    <source>
        <strain evidence="4 5">AAFK</strain>
    </source>
</reference>
<keyword evidence="5" id="KW-1185">Reference proteome</keyword>
<comment type="caution">
    <text evidence="4">The sequence shown here is derived from an EMBL/GenBank/DDBJ whole genome shotgun (WGS) entry which is preliminary data.</text>
</comment>
<keyword evidence="1" id="KW-1133">Transmembrane helix</keyword>
<feature type="transmembrane region" description="Helical" evidence="1">
    <location>
        <begin position="364"/>
        <end position="386"/>
    </location>
</feature>
<gene>
    <name evidence="4" type="ORF">WOB96_03670</name>
</gene>
<dbReference type="PANTHER" id="PTHR39084:SF1">
    <property type="entry name" value="DUF4010 DOMAIN-CONTAINING PROTEIN"/>
    <property type="match status" value="1"/>
</dbReference>
<feature type="domain" description="DUF4010" evidence="3">
    <location>
        <begin position="185"/>
        <end position="389"/>
    </location>
</feature>
<feature type="transmembrane region" description="Helical" evidence="1">
    <location>
        <begin position="12"/>
        <end position="29"/>
    </location>
</feature>
<feature type="transmembrane region" description="Helical" evidence="1">
    <location>
        <begin position="50"/>
        <end position="78"/>
    </location>
</feature>
<accession>A0ABU9D5N3</accession>
<dbReference type="Pfam" id="PF02308">
    <property type="entry name" value="MgtC"/>
    <property type="match status" value="1"/>
</dbReference>
<feature type="transmembrane region" description="Helical" evidence="1">
    <location>
        <begin position="269"/>
        <end position="286"/>
    </location>
</feature>
<dbReference type="EMBL" id="JBBPCO010000002">
    <property type="protein sequence ID" value="MEK8088855.1"/>
    <property type="molecule type" value="Genomic_DNA"/>
</dbReference>
<dbReference type="PANTHER" id="PTHR39084">
    <property type="entry name" value="MEMBRANE PROTEIN-RELATED"/>
    <property type="match status" value="1"/>
</dbReference>
<evidence type="ECO:0000313" key="5">
    <source>
        <dbReference type="Proteomes" id="UP001446205"/>
    </source>
</evidence>
<dbReference type="Proteomes" id="UP001446205">
    <property type="component" value="Unassembled WGS sequence"/>
</dbReference>
<feature type="domain" description="MgtC/SapB/SrpB/YhiD N-terminal" evidence="2">
    <location>
        <begin position="18"/>
        <end position="137"/>
    </location>
</feature>
<name>A0ABU9D5N3_9PROT</name>
<keyword evidence="1" id="KW-0812">Transmembrane</keyword>
<dbReference type="InterPro" id="IPR049177">
    <property type="entry name" value="MgtC_SapB_SrpB_YhiD_N"/>
</dbReference>
<evidence type="ECO:0000259" key="2">
    <source>
        <dbReference type="Pfam" id="PF02308"/>
    </source>
</evidence>
<proteinExistence type="predicted"/>
<protein>
    <submittedName>
        <fullName evidence="4">MgtC/SapB family protein</fullName>
    </submittedName>
</protein>
<feature type="transmembrane region" description="Helical" evidence="1">
    <location>
        <begin position="239"/>
        <end position="262"/>
    </location>
</feature>
<sequence length="421" mass="44742">MPDLALFDFLPAWVFPFLVALAIGLLIGLEREASPHPANERPIGVRTFPLITVLGFVSAHWFPLPVFLTTLVLFGLLLLGSYLLANFGRPSLGLTTEYSALAAFLLGGLTASGHLLAAMIIAVIVTLLLASKEPLHGFIARNIGRAELVAIIRFALVSLVVFPLLPDQNYTALQFNPRKIWLMVVLVSGLSFLGYFGAKLLDTRKGVLISAIFGGLVSSTAVTMSFARLSKSNPQLSAGLASGIILASAMMFLRQAAVAWAINPRMGQLLALFVLPAALLGALFFWRTQHQVQESTDVPLRNPFELTQALSFAAIYAVTLAAAQLALDYYGQAGVYALALASGIADVDAINLSMAELSMDGRLVLSVAVGGALLAGLSNTLVKTGLGVGLGDRRLRPYLLWGMGSMALSAGAGVFLLALWY</sequence>
<evidence type="ECO:0000259" key="3">
    <source>
        <dbReference type="Pfam" id="PF13194"/>
    </source>
</evidence>
<feature type="transmembrane region" description="Helical" evidence="1">
    <location>
        <begin position="98"/>
        <end position="131"/>
    </location>
</feature>
<dbReference type="RefSeq" id="WP_341369920.1">
    <property type="nucleotide sequence ID" value="NZ_JBBPCO010000002.1"/>
</dbReference>
<dbReference type="Pfam" id="PF13194">
    <property type="entry name" value="DUF4010"/>
    <property type="match status" value="1"/>
</dbReference>
<evidence type="ECO:0000256" key="1">
    <source>
        <dbReference type="SAM" id="Phobius"/>
    </source>
</evidence>
<organism evidence="4 5">
    <name type="scientific">Thermithiobacillus plumbiphilus</name>
    <dbReference type="NCBI Taxonomy" id="1729899"/>
    <lineage>
        <taxon>Bacteria</taxon>
        <taxon>Pseudomonadati</taxon>
        <taxon>Pseudomonadota</taxon>
        <taxon>Acidithiobacillia</taxon>
        <taxon>Acidithiobacillales</taxon>
        <taxon>Thermithiobacillaceae</taxon>
        <taxon>Thermithiobacillus</taxon>
    </lineage>
</organism>
<keyword evidence="1" id="KW-0472">Membrane</keyword>
<feature type="transmembrane region" description="Helical" evidence="1">
    <location>
        <begin position="180"/>
        <end position="198"/>
    </location>
</feature>
<evidence type="ECO:0000313" key="4">
    <source>
        <dbReference type="EMBL" id="MEK8088855.1"/>
    </source>
</evidence>
<feature type="transmembrane region" description="Helical" evidence="1">
    <location>
        <begin position="143"/>
        <end position="165"/>
    </location>
</feature>
<dbReference type="InterPro" id="IPR025105">
    <property type="entry name" value="DUF4010"/>
</dbReference>
<feature type="transmembrane region" description="Helical" evidence="1">
    <location>
        <begin position="207"/>
        <end position="227"/>
    </location>
</feature>